<dbReference type="PANTHER" id="PTHR33119:SF1">
    <property type="entry name" value="FE2OG DIOXYGENASE DOMAIN-CONTAINING PROTEIN"/>
    <property type="match status" value="1"/>
</dbReference>
<evidence type="ECO:0000259" key="3">
    <source>
        <dbReference type="Pfam" id="PF21666"/>
    </source>
</evidence>
<feature type="chain" id="PRO_5030516019" description="JmjC domain-containing protein" evidence="1">
    <location>
        <begin position="22"/>
        <end position="903"/>
    </location>
</feature>
<organism evidence="4 5">
    <name type="scientific">Aspergillus flavus (strain ATCC 200026 / FGSC A1120 / IAM 13836 / NRRL 3357 / JCM 12722 / SRRC 167)</name>
    <dbReference type="NCBI Taxonomy" id="332952"/>
    <lineage>
        <taxon>Eukaryota</taxon>
        <taxon>Fungi</taxon>
        <taxon>Dikarya</taxon>
        <taxon>Ascomycota</taxon>
        <taxon>Pezizomycotina</taxon>
        <taxon>Eurotiomycetes</taxon>
        <taxon>Eurotiomycetidae</taxon>
        <taxon>Eurotiales</taxon>
        <taxon>Aspergillaceae</taxon>
        <taxon>Aspergillus</taxon>
        <taxon>Aspergillus subgen. Circumdati</taxon>
    </lineage>
</organism>
<gene>
    <name evidence="4" type="ORF">F9C07_2192572</name>
</gene>
<reference evidence="5" key="1">
    <citation type="journal article" date="2021" name="G3 (Bethesda)">
        <title>Chromosome assembled and annotated genome sequence of Aspergillus flavus NRRL 3357.</title>
        <authorList>
            <person name="Skerker J.M."/>
            <person name="Pianalto K.M."/>
            <person name="Mondo S.J."/>
            <person name="Yang K."/>
            <person name="Arkin A.P."/>
            <person name="Keller N.P."/>
            <person name="Grigoriev I.V."/>
            <person name="Louise Glass N.L."/>
        </authorList>
    </citation>
    <scope>NUCLEOTIDE SEQUENCE [LARGE SCALE GENOMIC DNA]</scope>
    <source>
        <strain evidence="5">ATCC 200026 / FGSC A1120 / IAM 13836 / NRRL 3357 / JCM 12722 / SRRC 167</strain>
    </source>
</reference>
<dbReference type="InterPro" id="IPR025340">
    <property type="entry name" value="DUF4246"/>
</dbReference>
<feature type="domain" description="DUF4246" evidence="2">
    <location>
        <begin position="319"/>
        <end position="839"/>
    </location>
</feature>
<evidence type="ECO:0000259" key="2">
    <source>
        <dbReference type="Pfam" id="PF14033"/>
    </source>
</evidence>
<dbReference type="Pfam" id="PF21666">
    <property type="entry name" value="DUF4246_N"/>
    <property type="match status" value="1"/>
</dbReference>
<accession>A0A7U2QTV2</accession>
<evidence type="ECO:0008006" key="6">
    <source>
        <dbReference type="Google" id="ProtNLM"/>
    </source>
</evidence>
<proteinExistence type="predicted"/>
<dbReference type="InterPro" id="IPR049207">
    <property type="entry name" value="DUF4246_N"/>
</dbReference>
<sequence>MKYFLLLILSCLLLLTETALASDTAGPAETLFFYNAYLIEYKTVSNPKKRKLAKGCPATQIDAPCTYAEFMDYILDARSKTQIRKPKFQNILNNADTAGITETSRRLREGGLKCKYDLSKLVEGIGKVTPFSKVLEAVGEQIKEKISLSSVESEKNNIKTALKIVEQNRVADNMRFLNEELEKRMGIEFVKSSRTTDDGRVWQAYDTDKTKLKYPDRKSLSEETKDILKQLRDGKIEVPGFNNIPLELALGSDDDSEDRFYDAVPMDWYSSPLTARELAMLNLMETLTDRPGWYNLVFDKSTVAKWSEEAMTRPMMSRKAWDWCLAELRDKATRFKETGQILVLNSGSAVCKSDTIIPSSVGLKIKQFVASLSDELGGRKDWEPSSNKQIWNIIDPSLFPLVYGQTRVLVNGGCVPLEQTLETYGQGEVAPRHDQDRERLERLPNTYRNARSLLFSHRFQWLPCEVEFCGPVGSTDIRITSYINELHPSRQRSFYETLEEVMSQVIEPWNETLIKGEPIDLDLPSPRGRAPRRIQTFGVEWRNEYPKWAEDLPTERDGDLEAYHNALARVKEYVALPEYGVQVKWQGLETKEIPQDWESTVSLKDVVDAKYSRLFRFEHSDPGLYSYDEWKAGKTAKSIIWYSQFKMKDPMDRYKLQEAPDMNCTDHDYYTVKLQENFRDEGLQIIVKLEGIELTPESPSYPGEDWHTDGLRNEHIVGVAVYFFDMENVTGSRLSFRQEIDMDSDLYQFEGWDVPYLEELFGVENHKPALQELGSVSIGQGRLIVFPNALHHRMEPFELISKSRAGHLRFLTLWLVDPYYRICSTRNVPPQRHDWWAEEAQSMVTSAHSLPQELATMVLNETHQWPMGLPEAEQHRLERGKDGSTAHDAMRYLIQNHEINLWK</sequence>
<dbReference type="InterPro" id="IPR049192">
    <property type="entry name" value="DUF4246_C"/>
</dbReference>
<dbReference type="VEuPathDB" id="FungiDB:AFLA_009414"/>
<evidence type="ECO:0000313" key="4">
    <source>
        <dbReference type="EMBL" id="QRD84613.1"/>
    </source>
</evidence>
<protein>
    <recommendedName>
        <fullName evidence="6">JmjC domain-containing protein</fullName>
    </recommendedName>
</protein>
<dbReference type="PANTHER" id="PTHR33119">
    <property type="entry name" value="IFI3P"/>
    <property type="match status" value="1"/>
</dbReference>
<feature type="non-terminal residue" evidence="4">
    <location>
        <position position="903"/>
    </location>
</feature>
<name>A0A7U2QTV2_ASPFN</name>
<feature type="signal peptide" evidence="1">
    <location>
        <begin position="1"/>
        <end position="21"/>
    </location>
</feature>
<keyword evidence="5" id="KW-1185">Reference proteome</keyword>
<dbReference type="EMBL" id="CP044621">
    <property type="protein sequence ID" value="QRD84613.1"/>
    <property type="molecule type" value="Genomic_DNA"/>
</dbReference>
<dbReference type="Proteomes" id="UP000596276">
    <property type="component" value="Chromosome 5"/>
</dbReference>
<feature type="domain" description="DUF4246" evidence="3">
    <location>
        <begin position="238"/>
        <end position="309"/>
    </location>
</feature>
<dbReference type="Pfam" id="PF14033">
    <property type="entry name" value="DUF4246"/>
    <property type="match status" value="1"/>
</dbReference>
<keyword evidence="1" id="KW-0732">Signal</keyword>
<evidence type="ECO:0000256" key="1">
    <source>
        <dbReference type="SAM" id="SignalP"/>
    </source>
</evidence>
<dbReference type="VEuPathDB" id="FungiDB:F9C07_2192572"/>
<dbReference type="AlphaFoldDB" id="A0A7U2QTV2"/>
<evidence type="ECO:0000313" key="5">
    <source>
        <dbReference type="Proteomes" id="UP000596276"/>
    </source>
</evidence>